<keyword evidence="1" id="KW-0812">Transmembrane</keyword>
<reference evidence="2" key="2">
    <citation type="submission" date="2020-07" db="EMBL/GenBank/DDBJ databases">
        <authorList>
            <person name="Vera ALvarez R."/>
            <person name="Arias-Moreno D.M."/>
            <person name="Jimenez-Jacinto V."/>
            <person name="Jimenez-Bremont J.F."/>
            <person name="Swaminathan K."/>
            <person name="Moose S.P."/>
            <person name="Guerrero-Gonzalez M.L."/>
            <person name="Marino-Ramirez L."/>
            <person name="Landsman D."/>
            <person name="Rodriguez-Kessler M."/>
            <person name="Delgado-Sanchez P."/>
        </authorList>
    </citation>
    <scope>NUCLEOTIDE SEQUENCE</scope>
    <source>
        <tissue evidence="2">Cladode</tissue>
    </source>
</reference>
<keyword evidence="1" id="KW-0472">Membrane</keyword>
<dbReference type="AlphaFoldDB" id="A0A7C9CGP6"/>
<protein>
    <submittedName>
        <fullName evidence="2">Uncharacterized protein</fullName>
    </submittedName>
</protein>
<organism evidence="2">
    <name type="scientific">Opuntia streptacantha</name>
    <name type="common">Prickly pear cactus</name>
    <name type="synonym">Opuntia cardona</name>
    <dbReference type="NCBI Taxonomy" id="393608"/>
    <lineage>
        <taxon>Eukaryota</taxon>
        <taxon>Viridiplantae</taxon>
        <taxon>Streptophyta</taxon>
        <taxon>Embryophyta</taxon>
        <taxon>Tracheophyta</taxon>
        <taxon>Spermatophyta</taxon>
        <taxon>Magnoliopsida</taxon>
        <taxon>eudicotyledons</taxon>
        <taxon>Gunneridae</taxon>
        <taxon>Pentapetalae</taxon>
        <taxon>Caryophyllales</taxon>
        <taxon>Cactineae</taxon>
        <taxon>Cactaceae</taxon>
        <taxon>Opuntioideae</taxon>
        <taxon>Opuntia</taxon>
    </lineage>
</organism>
<sequence length="112" mass="12800">MNPLSLSLFVLLFHSFSFCLSLSLSLSVCFFILEIKERNRELGRSSFQSSANQATSGEGGQGGPERGCFLLLHFLSLSSALHTLLHFRFFFFFFFFPPELFISHLQTRPDPR</sequence>
<feature type="transmembrane region" description="Helical" evidence="1">
    <location>
        <begin position="6"/>
        <end position="33"/>
    </location>
</feature>
<reference evidence="2" key="1">
    <citation type="journal article" date="2013" name="J. Plant Res.">
        <title>Effect of fungi and light on seed germination of three Opuntia species from semiarid lands of central Mexico.</title>
        <authorList>
            <person name="Delgado-Sanchez P."/>
            <person name="Jimenez-Bremont J.F."/>
            <person name="Guerrero-Gonzalez Mde L."/>
            <person name="Flores J."/>
        </authorList>
    </citation>
    <scope>NUCLEOTIDE SEQUENCE</scope>
    <source>
        <tissue evidence="2">Cladode</tissue>
    </source>
</reference>
<keyword evidence="1" id="KW-1133">Transmembrane helix</keyword>
<evidence type="ECO:0000313" key="2">
    <source>
        <dbReference type="EMBL" id="MBA4616467.1"/>
    </source>
</evidence>
<dbReference type="EMBL" id="GISG01011520">
    <property type="protein sequence ID" value="MBA4616467.1"/>
    <property type="molecule type" value="Transcribed_RNA"/>
</dbReference>
<feature type="transmembrane region" description="Helical" evidence="1">
    <location>
        <begin position="70"/>
        <end position="96"/>
    </location>
</feature>
<proteinExistence type="predicted"/>
<accession>A0A7C9CGP6</accession>
<evidence type="ECO:0000256" key="1">
    <source>
        <dbReference type="SAM" id="Phobius"/>
    </source>
</evidence>
<name>A0A7C9CGP6_OPUST</name>